<keyword evidence="4" id="KW-1185">Reference proteome</keyword>
<feature type="domain" description="Calcineurin-like phosphoesterase" evidence="2">
    <location>
        <begin position="149"/>
        <end position="311"/>
    </location>
</feature>
<sequence length="367" mass="40868">MSFYLKAIIIYFMCYLYVRLWICRMLNDNFKIKRSVLIATDLMTVALPVTIYFRAELPYLLKLFLQGAGYSWAAIIACMVPVGLCVEPVRWGLKILGNGFKVPGLKIFAVLCLISSAMVIGGYVNATSPVVREVEFDLSGGSAGAREYRIVAFTDLHAGKLMSRDRVGAIINMINGLKPDMVVMVGDILDDLDAEFSGAADELARIKAPLGKYAVLGNHEYYLGDGWSRQILEKQGIKTLTDESIIVDDHFLLAGRNDFAAFFRSGNRLPLTDIIPEGNTLPIILLDHTPRYLEEAQEAGVALQISGHTHNGQLFPFNLIVKRIYEEEYGSYSKGNTKYYISCGVGFWGPPLRTSSRPEVVLMKIKI</sequence>
<evidence type="ECO:0000313" key="3">
    <source>
        <dbReference type="EMBL" id="CCO24403.1"/>
    </source>
</evidence>
<accession>L0RCC1</accession>
<dbReference type="STRING" id="1121451.DESAM_22136"/>
<dbReference type="KEGG" id="dhy:DESAM_22136"/>
<proteinExistence type="predicted"/>
<dbReference type="PANTHER" id="PTHR31302:SF0">
    <property type="entry name" value="TRANSMEMBRANE PROTEIN WITH METALLOPHOSPHOESTERASE DOMAIN"/>
    <property type="match status" value="1"/>
</dbReference>
<feature type="transmembrane region" description="Helical" evidence="1">
    <location>
        <begin position="107"/>
        <end position="126"/>
    </location>
</feature>
<protein>
    <submittedName>
        <fullName evidence="3">Metallophosphoesterase</fullName>
    </submittedName>
</protein>
<evidence type="ECO:0000259" key="2">
    <source>
        <dbReference type="Pfam" id="PF00149"/>
    </source>
</evidence>
<dbReference type="InterPro" id="IPR029052">
    <property type="entry name" value="Metallo-depent_PP-like"/>
</dbReference>
<dbReference type="InterPro" id="IPR004843">
    <property type="entry name" value="Calcineurin-like_PHP"/>
</dbReference>
<dbReference type="GO" id="GO:0016787">
    <property type="term" value="F:hydrolase activity"/>
    <property type="evidence" value="ECO:0007669"/>
    <property type="project" value="InterPro"/>
</dbReference>
<dbReference type="Proteomes" id="UP000010808">
    <property type="component" value="Chromosome"/>
</dbReference>
<dbReference type="HOGENOM" id="CLU_025443_0_1_7"/>
<dbReference type="CDD" id="cd07385">
    <property type="entry name" value="MPP_YkuE_C"/>
    <property type="match status" value="1"/>
</dbReference>
<reference evidence="3 4" key="1">
    <citation type="submission" date="2012-10" db="EMBL/GenBank/DDBJ databases">
        <authorList>
            <person name="Genoscope - CEA"/>
        </authorList>
    </citation>
    <scope>NUCLEOTIDE SEQUENCE [LARGE SCALE GENOMIC DNA]</scope>
    <source>
        <strain evidence="4">AM13 / DSM 14728</strain>
    </source>
</reference>
<dbReference type="AlphaFoldDB" id="L0RCC1"/>
<keyword evidence="1" id="KW-1133">Transmembrane helix</keyword>
<evidence type="ECO:0000256" key="1">
    <source>
        <dbReference type="SAM" id="Phobius"/>
    </source>
</evidence>
<gene>
    <name evidence="3" type="ORF">DESAM_22136</name>
</gene>
<feature type="transmembrane region" description="Helical" evidence="1">
    <location>
        <begin position="67"/>
        <end position="86"/>
    </location>
</feature>
<dbReference type="PANTHER" id="PTHR31302">
    <property type="entry name" value="TRANSMEMBRANE PROTEIN WITH METALLOPHOSPHOESTERASE DOMAIN-RELATED"/>
    <property type="match status" value="1"/>
</dbReference>
<dbReference type="eggNOG" id="COG1408">
    <property type="taxonomic scope" value="Bacteria"/>
</dbReference>
<dbReference type="PATRIC" id="fig|1121451.3.peg.2356"/>
<keyword evidence="1" id="KW-0812">Transmembrane</keyword>
<dbReference type="Pfam" id="PF00149">
    <property type="entry name" value="Metallophos"/>
    <property type="match status" value="1"/>
</dbReference>
<feature type="transmembrane region" description="Helical" evidence="1">
    <location>
        <begin position="6"/>
        <end position="23"/>
    </location>
</feature>
<dbReference type="SUPFAM" id="SSF56300">
    <property type="entry name" value="Metallo-dependent phosphatases"/>
    <property type="match status" value="1"/>
</dbReference>
<keyword evidence="1" id="KW-0472">Membrane</keyword>
<feature type="transmembrane region" description="Helical" evidence="1">
    <location>
        <begin position="35"/>
        <end position="55"/>
    </location>
</feature>
<dbReference type="EMBL" id="FO203522">
    <property type="protein sequence ID" value="CCO24403.1"/>
    <property type="molecule type" value="Genomic_DNA"/>
</dbReference>
<dbReference type="OrthoDB" id="9780884at2"/>
<dbReference type="Gene3D" id="3.60.21.10">
    <property type="match status" value="1"/>
</dbReference>
<evidence type="ECO:0000313" key="4">
    <source>
        <dbReference type="Proteomes" id="UP000010808"/>
    </source>
</evidence>
<organism evidence="3 4">
    <name type="scientific">Maridesulfovibrio hydrothermalis AM13 = DSM 14728</name>
    <dbReference type="NCBI Taxonomy" id="1121451"/>
    <lineage>
        <taxon>Bacteria</taxon>
        <taxon>Pseudomonadati</taxon>
        <taxon>Thermodesulfobacteriota</taxon>
        <taxon>Desulfovibrionia</taxon>
        <taxon>Desulfovibrionales</taxon>
        <taxon>Desulfovibrionaceae</taxon>
        <taxon>Maridesulfovibrio</taxon>
    </lineage>
</organism>
<dbReference type="InterPro" id="IPR051158">
    <property type="entry name" value="Metallophosphoesterase_sf"/>
</dbReference>
<name>L0RCC1_9BACT</name>